<evidence type="ECO:0000259" key="3">
    <source>
        <dbReference type="Pfam" id="PF01408"/>
    </source>
</evidence>
<dbReference type="SUPFAM" id="SSF51735">
    <property type="entry name" value="NAD(P)-binding Rossmann-fold domains"/>
    <property type="match status" value="1"/>
</dbReference>
<evidence type="ECO:0000313" key="5">
    <source>
        <dbReference type="EMBL" id="ROO23836.1"/>
    </source>
</evidence>
<dbReference type="InterPro" id="IPR000683">
    <property type="entry name" value="Gfo/Idh/MocA-like_OxRdtase_N"/>
</dbReference>
<evidence type="ECO:0000313" key="6">
    <source>
        <dbReference type="Proteomes" id="UP000285310"/>
    </source>
</evidence>
<gene>
    <name evidence="5" type="ORF">SAJA_15205</name>
</gene>
<dbReference type="InterPro" id="IPR050984">
    <property type="entry name" value="Gfo/Idh/MocA_domain"/>
</dbReference>
<evidence type="ECO:0000256" key="2">
    <source>
        <dbReference type="ARBA" id="ARBA00023002"/>
    </source>
</evidence>
<evidence type="ECO:0000259" key="4">
    <source>
        <dbReference type="Pfam" id="PF22725"/>
    </source>
</evidence>
<dbReference type="Pfam" id="PF01408">
    <property type="entry name" value="GFO_IDH_MocA"/>
    <property type="match status" value="1"/>
</dbReference>
<dbReference type="OrthoDB" id="9801953at2"/>
<dbReference type="SUPFAM" id="SSF55347">
    <property type="entry name" value="Glyceraldehyde-3-phosphate dehydrogenase-like, C-terminal domain"/>
    <property type="match status" value="1"/>
</dbReference>
<dbReference type="PANTHER" id="PTHR22604">
    <property type="entry name" value="OXIDOREDUCTASES"/>
    <property type="match status" value="1"/>
</dbReference>
<dbReference type="Pfam" id="PF22725">
    <property type="entry name" value="GFO_IDH_MocA_C3"/>
    <property type="match status" value="1"/>
</dbReference>
<dbReference type="AlphaFoldDB" id="A0A423PE49"/>
<feature type="domain" description="Gfo/Idh/MocA-like oxidoreductase N-terminal" evidence="3">
    <location>
        <begin position="21"/>
        <end position="138"/>
    </location>
</feature>
<protein>
    <submittedName>
        <fullName evidence="5">Oxidoreductase</fullName>
    </submittedName>
</protein>
<dbReference type="InParanoid" id="A0A423PE49"/>
<dbReference type="Gene3D" id="3.30.360.10">
    <property type="entry name" value="Dihydrodipicolinate Reductase, domain 2"/>
    <property type="match status" value="1"/>
</dbReference>
<keyword evidence="6" id="KW-1185">Reference proteome</keyword>
<accession>A0A423PE49</accession>
<keyword evidence="2" id="KW-0560">Oxidoreductase</keyword>
<comment type="caution">
    <text evidence="5">The sequence shown here is derived from an EMBL/GenBank/DDBJ whole genome shotgun (WGS) entry which is preliminary data.</text>
</comment>
<dbReference type="InterPro" id="IPR055170">
    <property type="entry name" value="GFO_IDH_MocA-like_dom"/>
</dbReference>
<dbReference type="EMBL" id="AYKG01000069">
    <property type="protein sequence ID" value="ROO23836.1"/>
    <property type="molecule type" value="Genomic_DNA"/>
</dbReference>
<organism evidence="5 6">
    <name type="scientific">Salinisphaera japonica YTM-1</name>
    <dbReference type="NCBI Taxonomy" id="1209778"/>
    <lineage>
        <taxon>Bacteria</taxon>
        <taxon>Pseudomonadati</taxon>
        <taxon>Pseudomonadota</taxon>
        <taxon>Gammaproteobacteria</taxon>
        <taxon>Salinisphaerales</taxon>
        <taxon>Salinisphaeraceae</taxon>
        <taxon>Salinisphaera</taxon>
    </lineage>
</organism>
<dbReference type="Gene3D" id="3.40.50.720">
    <property type="entry name" value="NAD(P)-binding Rossmann-like Domain"/>
    <property type="match status" value="1"/>
</dbReference>
<dbReference type="Proteomes" id="UP000285310">
    <property type="component" value="Unassembled WGS sequence"/>
</dbReference>
<proteinExistence type="inferred from homology"/>
<reference evidence="5 6" key="1">
    <citation type="submission" date="2013-10" db="EMBL/GenBank/DDBJ databases">
        <title>Salinisphaera japonica YTM-1 Genome Sequencing.</title>
        <authorList>
            <person name="Lai Q."/>
            <person name="Li C."/>
            <person name="Shao Z."/>
        </authorList>
    </citation>
    <scope>NUCLEOTIDE SEQUENCE [LARGE SCALE GENOMIC DNA]</scope>
    <source>
        <strain evidence="5 6">YTM-1</strain>
    </source>
</reference>
<dbReference type="FunCoup" id="A0A423PE49">
    <property type="interactions" value="114"/>
</dbReference>
<name>A0A423PE49_9GAMM</name>
<comment type="similarity">
    <text evidence="1">Belongs to the Gfo/Idh/MocA family.</text>
</comment>
<dbReference type="GO" id="GO:0000166">
    <property type="term" value="F:nucleotide binding"/>
    <property type="evidence" value="ECO:0007669"/>
    <property type="project" value="InterPro"/>
</dbReference>
<sequence length="350" mass="37437">MRPLGARFVVTGEAILASKIINWGVLGAAEIACEQTIPAIQAAPNSRAYAMASRRGVPEALIERFGFATGYGDYDELLADPAVDAVYLPLPNARHAEWTIKAARAGKHVLCEKPAALTSVEARQAIAACEAAGVIYMEAMMYQFHAQHARVRALIDSGAIGDVRGVHVNLTFNLEKSLADFRHGAIETGGGSLYDLGCYCIHTVRSLLGEPDRVASVARFAGPQRAEMSAAVVLGYDTGAKASFDCGMDATGRHAYEVYGTAGVIRLNKAFVPQADGDGPIEIVDHRGRVTHERVTSFQYVNGVAHFADCVINGQTPDYAPADVLANMRVLDACIESASSQRLIKLEKTS</sequence>
<dbReference type="PANTHER" id="PTHR22604:SF105">
    <property type="entry name" value="TRANS-1,2-DIHYDROBENZENE-1,2-DIOL DEHYDROGENASE"/>
    <property type="match status" value="1"/>
</dbReference>
<dbReference type="GO" id="GO:0016491">
    <property type="term" value="F:oxidoreductase activity"/>
    <property type="evidence" value="ECO:0007669"/>
    <property type="project" value="UniProtKB-KW"/>
</dbReference>
<feature type="domain" description="GFO/IDH/MocA-like oxidoreductase" evidence="4">
    <location>
        <begin position="149"/>
        <end position="266"/>
    </location>
</feature>
<evidence type="ECO:0000256" key="1">
    <source>
        <dbReference type="ARBA" id="ARBA00010928"/>
    </source>
</evidence>
<dbReference type="InterPro" id="IPR036291">
    <property type="entry name" value="NAD(P)-bd_dom_sf"/>
</dbReference>